<evidence type="ECO:0000313" key="1">
    <source>
        <dbReference type="EMBL" id="KAJ8627204.1"/>
    </source>
</evidence>
<proteinExistence type="predicted"/>
<gene>
    <name evidence="1" type="ORF">MRB53_020511</name>
</gene>
<accession>A0ACC2L160</accession>
<keyword evidence="2" id="KW-1185">Reference proteome</keyword>
<protein>
    <submittedName>
        <fullName evidence="1">Uncharacterized protein</fullName>
    </submittedName>
</protein>
<dbReference type="Proteomes" id="UP001234297">
    <property type="component" value="Chromosome 6"/>
</dbReference>
<evidence type="ECO:0000313" key="2">
    <source>
        <dbReference type="Proteomes" id="UP001234297"/>
    </source>
</evidence>
<organism evidence="1 2">
    <name type="scientific">Persea americana</name>
    <name type="common">Avocado</name>
    <dbReference type="NCBI Taxonomy" id="3435"/>
    <lineage>
        <taxon>Eukaryota</taxon>
        <taxon>Viridiplantae</taxon>
        <taxon>Streptophyta</taxon>
        <taxon>Embryophyta</taxon>
        <taxon>Tracheophyta</taxon>
        <taxon>Spermatophyta</taxon>
        <taxon>Magnoliopsida</taxon>
        <taxon>Magnoliidae</taxon>
        <taxon>Laurales</taxon>
        <taxon>Lauraceae</taxon>
        <taxon>Persea</taxon>
    </lineage>
</organism>
<sequence>MGKNCNLDLCLFPAGGADSSLRSSDSGRSKSEELTGSSRQLTIFYNGRVCIFDATEAQARAILCLAKREMEEKLGGVASPDPPSPWEHPQPNSRALSLKRSLQRFLQKRKSRIQGGSPYEQQ</sequence>
<comment type="caution">
    <text evidence="1">The sequence shown here is derived from an EMBL/GenBank/DDBJ whole genome shotgun (WGS) entry which is preliminary data.</text>
</comment>
<name>A0ACC2L160_PERAE</name>
<reference evidence="1 2" key="1">
    <citation type="journal article" date="2022" name="Hortic Res">
        <title>A haplotype resolved chromosomal level avocado genome allows analysis of novel avocado genes.</title>
        <authorList>
            <person name="Nath O."/>
            <person name="Fletcher S.J."/>
            <person name="Hayward A."/>
            <person name="Shaw L.M."/>
            <person name="Masouleh A.K."/>
            <person name="Furtado A."/>
            <person name="Henry R.J."/>
            <person name="Mitter N."/>
        </authorList>
    </citation>
    <scope>NUCLEOTIDE SEQUENCE [LARGE SCALE GENOMIC DNA]</scope>
    <source>
        <strain evidence="2">cv. Hass</strain>
    </source>
</reference>
<dbReference type="EMBL" id="CM056814">
    <property type="protein sequence ID" value="KAJ8627204.1"/>
    <property type="molecule type" value="Genomic_DNA"/>
</dbReference>